<keyword evidence="3" id="KW-1185">Reference proteome</keyword>
<evidence type="ECO:0000313" key="3">
    <source>
        <dbReference type="Proteomes" id="UP000484076"/>
    </source>
</evidence>
<feature type="transmembrane region" description="Helical" evidence="1">
    <location>
        <begin position="7"/>
        <end position="29"/>
    </location>
</feature>
<dbReference type="AlphaFoldDB" id="A0A8X8H1B7"/>
<keyword evidence="1" id="KW-0472">Membrane</keyword>
<evidence type="ECO:0000313" key="2">
    <source>
        <dbReference type="EMBL" id="NUB45175.1"/>
    </source>
</evidence>
<gene>
    <name evidence="2" type="ORF">GEU84_012310</name>
</gene>
<accession>A0A8X8H1B7</accession>
<evidence type="ECO:0000256" key="1">
    <source>
        <dbReference type="SAM" id="Phobius"/>
    </source>
</evidence>
<feature type="transmembrane region" description="Helical" evidence="1">
    <location>
        <begin position="35"/>
        <end position="68"/>
    </location>
</feature>
<proteinExistence type="predicted"/>
<protein>
    <recommendedName>
        <fullName evidence="4">NfeD family protein</fullName>
    </recommendedName>
</protein>
<organism evidence="2 3">
    <name type="scientific">Fertoeibacter niger</name>
    <dbReference type="NCBI Taxonomy" id="2656921"/>
    <lineage>
        <taxon>Bacteria</taxon>
        <taxon>Pseudomonadati</taxon>
        <taxon>Pseudomonadota</taxon>
        <taxon>Alphaproteobacteria</taxon>
        <taxon>Rhodobacterales</taxon>
        <taxon>Paracoccaceae</taxon>
        <taxon>Fertoeibacter</taxon>
    </lineage>
</organism>
<name>A0A8X8H1B7_9RHOB</name>
<dbReference type="EMBL" id="WHUT02000007">
    <property type="protein sequence ID" value="NUB45175.1"/>
    <property type="molecule type" value="Genomic_DNA"/>
</dbReference>
<keyword evidence="1" id="KW-0812">Transmembrane</keyword>
<reference evidence="2" key="1">
    <citation type="submission" date="2020-05" db="EMBL/GenBank/DDBJ databases">
        <title>Fertoebacter nigrum gen. nov., sp. nov., a new member of the family Rhodobacteraceae.</title>
        <authorList>
            <person name="Szuroczki S."/>
            <person name="Abbaszade G."/>
            <person name="Buni D."/>
            <person name="Schumann P."/>
            <person name="Toth E."/>
        </authorList>
    </citation>
    <scope>NUCLEOTIDE SEQUENCE</scope>
    <source>
        <strain evidence="2">RG-N-1a</strain>
    </source>
</reference>
<dbReference type="Proteomes" id="UP000484076">
    <property type="component" value="Unassembled WGS sequence"/>
</dbReference>
<evidence type="ECO:0008006" key="4">
    <source>
        <dbReference type="Google" id="ProtNLM"/>
    </source>
</evidence>
<sequence length="88" mass="9563">MMLNIWWVWVVAGFGLGVLEVLLPGYIFLGFAVGAVVTGVLVGFGLSVGVAALLLVFGLVSLAAWFVMRQLFGLREGQVKIWHKDIND</sequence>
<keyword evidence="1" id="KW-1133">Transmembrane helix</keyword>
<comment type="caution">
    <text evidence="2">The sequence shown here is derived from an EMBL/GenBank/DDBJ whole genome shotgun (WGS) entry which is preliminary data.</text>
</comment>
<dbReference type="RefSeq" id="WP_152826500.1">
    <property type="nucleotide sequence ID" value="NZ_WHUT02000007.1"/>
</dbReference>